<name>A0A183U4X1_TOXCA</name>
<dbReference type="Proteomes" id="UP000050794">
    <property type="component" value="Unassembled WGS sequence"/>
</dbReference>
<dbReference type="Gene3D" id="3.30.530.20">
    <property type="match status" value="1"/>
</dbReference>
<gene>
    <name evidence="2" type="ORF">TCNE_LOCUS3541</name>
</gene>
<evidence type="ECO:0000313" key="4">
    <source>
        <dbReference type="WBParaSite" id="TCNE_0000354101-mRNA-1"/>
    </source>
</evidence>
<dbReference type="GO" id="GO:0031210">
    <property type="term" value="F:phosphatidylcholine binding"/>
    <property type="evidence" value="ECO:0007669"/>
    <property type="project" value="TreeGrafter"/>
</dbReference>
<proteinExistence type="predicted"/>
<dbReference type="InterPro" id="IPR023393">
    <property type="entry name" value="START-like_dom_sf"/>
</dbReference>
<accession>A0A183U4X1</accession>
<reference evidence="2 3" key="2">
    <citation type="submission" date="2018-11" db="EMBL/GenBank/DDBJ databases">
        <authorList>
            <consortium name="Pathogen Informatics"/>
        </authorList>
    </citation>
    <scope>NUCLEOTIDE SEQUENCE [LARGE SCALE GENOMIC DNA]</scope>
</reference>
<evidence type="ECO:0000313" key="3">
    <source>
        <dbReference type="Proteomes" id="UP000050794"/>
    </source>
</evidence>
<dbReference type="PRINTS" id="PR00391">
    <property type="entry name" value="PITRANSFER"/>
</dbReference>
<dbReference type="WBParaSite" id="TCNE_0000354101-mRNA-1">
    <property type="protein sequence ID" value="TCNE_0000354101-mRNA-1"/>
    <property type="gene ID" value="TCNE_0000354101"/>
</dbReference>
<dbReference type="PANTHER" id="PTHR10658:SF11">
    <property type="entry name" value="VIBRATOR, ISOFORM B"/>
    <property type="match status" value="1"/>
</dbReference>
<dbReference type="EMBL" id="UYWY01004637">
    <property type="protein sequence ID" value="VDM29258.1"/>
    <property type="molecule type" value="Genomic_DNA"/>
</dbReference>
<dbReference type="GO" id="GO:0005737">
    <property type="term" value="C:cytoplasm"/>
    <property type="evidence" value="ECO:0007669"/>
    <property type="project" value="TreeGrafter"/>
</dbReference>
<dbReference type="GO" id="GO:0035091">
    <property type="term" value="F:phosphatidylinositol binding"/>
    <property type="evidence" value="ECO:0007669"/>
    <property type="project" value="TreeGrafter"/>
</dbReference>
<reference evidence="4" key="1">
    <citation type="submission" date="2016-06" db="UniProtKB">
        <authorList>
            <consortium name="WormBaseParasite"/>
        </authorList>
    </citation>
    <scope>IDENTIFICATION</scope>
</reference>
<dbReference type="InterPro" id="IPR001666">
    <property type="entry name" value="PI_transfer"/>
</dbReference>
<dbReference type="AlphaFoldDB" id="A0A183U4X1"/>
<evidence type="ECO:0000259" key="1">
    <source>
        <dbReference type="Pfam" id="PF02121"/>
    </source>
</evidence>
<evidence type="ECO:0000313" key="2">
    <source>
        <dbReference type="EMBL" id="VDM29258.1"/>
    </source>
</evidence>
<protein>
    <submittedName>
        <fullName evidence="4">Phosphatidylinositol transfer protein</fullName>
    </submittedName>
</protein>
<dbReference type="PANTHER" id="PTHR10658">
    <property type="entry name" value="PHOSPHATIDYLINOSITOL TRANSFER PROTEIN"/>
    <property type="match status" value="1"/>
</dbReference>
<organism evidence="3 4">
    <name type="scientific">Toxocara canis</name>
    <name type="common">Canine roundworm</name>
    <dbReference type="NCBI Taxonomy" id="6265"/>
    <lineage>
        <taxon>Eukaryota</taxon>
        <taxon>Metazoa</taxon>
        <taxon>Ecdysozoa</taxon>
        <taxon>Nematoda</taxon>
        <taxon>Chromadorea</taxon>
        <taxon>Rhabditida</taxon>
        <taxon>Spirurina</taxon>
        <taxon>Ascaridomorpha</taxon>
        <taxon>Ascaridoidea</taxon>
        <taxon>Toxocaridae</taxon>
        <taxon>Toxocara</taxon>
    </lineage>
</organism>
<dbReference type="GO" id="GO:0008526">
    <property type="term" value="F:phosphatidylinositol transfer activity"/>
    <property type="evidence" value="ECO:0007669"/>
    <property type="project" value="TreeGrafter"/>
</dbReference>
<dbReference type="Pfam" id="PF02121">
    <property type="entry name" value="IP_trans"/>
    <property type="match status" value="1"/>
</dbReference>
<sequence>MKDNFFVKIESIHLPDRGTAENAHGLNEEERGGGESIFWSRLHDLSSVLRSVMTMADILVGTKNPDYMKDNFFVKIESIHLPDRGTTENAHGLNEEELARRDVIHINIANDDEYLSRADIKPETSPSLFSSKKTGRGPLKDNWRETVEPVMCAYKLVTVHFKWFGFQKMVESFAHTQYPRLFSKFHREVFCWIDNWHGLTMVDIRAIEDKAQKELDEVS</sequence>
<dbReference type="InterPro" id="IPR055261">
    <property type="entry name" value="PI_transfer_N"/>
</dbReference>
<dbReference type="SUPFAM" id="SSF55961">
    <property type="entry name" value="Bet v1-like"/>
    <property type="match status" value="1"/>
</dbReference>
<feature type="domain" description="Phosphatidylinositol transfer protein N-terminal" evidence="1">
    <location>
        <begin position="63"/>
        <end position="213"/>
    </location>
</feature>
<dbReference type="GO" id="GO:0008525">
    <property type="term" value="F:phosphatidylcholine transporter activity"/>
    <property type="evidence" value="ECO:0007669"/>
    <property type="project" value="TreeGrafter"/>
</dbReference>
<keyword evidence="3" id="KW-1185">Reference proteome</keyword>